<dbReference type="InterPro" id="IPR042095">
    <property type="entry name" value="SUMF_sf"/>
</dbReference>
<dbReference type="PANTHER" id="PTHR23150">
    <property type="entry name" value="SULFATASE MODIFYING FACTOR 1, 2"/>
    <property type="match status" value="1"/>
</dbReference>
<dbReference type="Gene3D" id="3.90.1580.10">
    <property type="entry name" value="paralog of FGE (formylglycine-generating enzyme)"/>
    <property type="match status" value="1"/>
</dbReference>
<protein>
    <recommendedName>
        <fullName evidence="1">Sulfatase-modifying factor enzyme-like domain-containing protein</fullName>
    </recommendedName>
</protein>
<dbReference type="EMBL" id="BMXI01000010">
    <property type="protein sequence ID" value="GHC57277.1"/>
    <property type="molecule type" value="Genomic_DNA"/>
</dbReference>
<dbReference type="Pfam" id="PF03781">
    <property type="entry name" value="FGE-sulfatase"/>
    <property type="match status" value="1"/>
</dbReference>
<keyword evidence="3" id="KW-1185">Reference proteome</keyword>
<reference evidence="2" key="1">
    <citation type="journal article" date="2014" name="Int. J. Syst. Evol. Microbiol.">
        <title>Complete genome sequence of Corynebacterium casei LMG S-19264T (=DSM 44701T), isolated from a smear-ripened cheese.</title>
        <authorList>
            <consortium name="US DOE Joint Genome Institute (JGI-PGF)"/>
            <person name="Walter F."/>
            <person name="Albersmeier A."/>
            <person name="Kalinowski J."/>
            <person name="Ruckert C."/>
        </authorList>
    </citation>
    <scope>NUCLEOTIDE SEQUENCE</scope>
    <source>
        <strain evidence="2">KCTC 12988</strain>
    </source>
</reference>
<dbReference type="SUPFAM" id="SSF56436">
    <property type="entry name" value="C-type lectin-like"/>
    <property type="match status" value="1"/>
</dbReference>
<evidence type="ECO:0000259" key="1">
    <source>
        <dbReference type="Pfam" id="PF03781"/>
    </source>
</evidence>
<proteinExistence type="predicted"/>
<dbReference type="InterPro" id="IPR005532">
    <property type="entry name" value="SUMF_dom"/>
</dbReference>
<comment type="caution">
    <text evidence="2">The sequence shown here is derived from an EMBL/GenBank/DDBJ whole genome shotgun (WGS) entry which is preliminary data.</text>
</comment>
<feature type="domain" description="Sulfatase-modifying factor enzyme-like" evidence="1">
    <location>
        <begin position="58"/>
        <end position="214"/>
    </location>
</feature>
<dbReference type="Proteomes" id="UP000644507">
    <property type="component" value="Unassembled WGS sequence"/>
</dbReference>
<dbReference type="AlphaFoldDB" id="A0A918TSH5"/>
<evidence type="ECO:0000313" key="2">
    <source>
        <dbReference type="EMBL" id="GHC57277.1"/>
    </source>
</evidence>
<organism evidence="2 3">
    <name type="scientific">Roseibacillus persicicus</name>
    <dbReference type="NCBI Taxonomy" id="454148"/>
    <lineage>
        <taxon>Bacteria</taxon>
        <taxon>Pseudomonadati</taxon>
        <taxon>Verrucomicrobiota</taxon>
        <taxon>Verrucomicrobiia</taxon>
        <taxon>Verrucomicrobiales</taxon>
        <taxon>Verrucomicrobiaceae</taxon>
        <taxon>Roseibacillus</taxon>
    </lineage>
</organism>
<accession>A0A918TSH5</accession>
<evidence type="ECO:0000313" key="3">
    <source>
        <dbReference type="Proteomes" id="UP000644507"/>
    </source>
</evidence>
<dbReference type="InterPro" id="IPR016187">
    <property type="entry name" value="CTDL_fold"/>
</dbReference>
<reference evidence="2" key="2">
    <citation type="submission" date="2020-09" db="EMBL/GenBank/DDBJ databases">
        <authorList>
            <person name="Sun Q."/>
            <person name="Kim S."/>
        </authorList>
    </citation>
    <scope>NUCLEOTIDE SEQUENCE</scope>
    <source>
        <strain evidence="2">KCTC 12988</strain>
    </source>
</reference>
<gene>
    <name evidence="2" type="ORF">GCM10007100_25270</name>
</gene>
<name>A0A918TSH5_9BACT</name>
<sequence length="219" mass="24279">MREISELVPLPAGEFWMGGEQDDKFVTDVERPRHRVTISAGTSLGRFPVTEGELLGNGKRIPAVGICWEEAKEFAQWVGEQAGGRGRLATEAEWEWAARAGQTVARTPTAEEANFLYSEDGEKVGEGALSEVGRYSLNEFGYGDLFGNVLEWVEDCWRPSYEGAPKDGSAWVGSGTRKVVRGGAWDHLPRLLRASWRDGMLAEARQDNLGFRVAVDFRK</sequence>
<dbReference type="InterPro" id="IPR051043">
    <property type="entry name" value="Sulfatase_Mod_Factor_Kinase"/>
</dbReference>
<dbReference type="RefSeq" id="WP_189570421.1">
    <property type="nucleotide sequence ID" value="NZ_BMXI01000010.1"/>
</dbReference>
<dbReference type="PANTHER" id="PTHR23150:SF35">
    <property type="entry name" value="BLL6746 PROTEIN"/>
    <property type="match status" value="1"/>
</dbReference>